<dbReference type="RefSeq" id="WP_310058543.1">
    <property type="nucleotide sequence ID" value="NZ_JAVDVQ010000012.1"/>
</dbReference>
<proteinExistence type="predicted"/>
<gene>
    <name evidence="2" type="ORF">J2X01_002876</name>
</gene>
<evidence type="ECO:0000259" key="1">
    <source>
        <dbReference type="SMART" id="SM00487"/>
    </source>
</evidence>
<protein>
    <recommendedName>
        <fullName evidence="1">Helicase ATP-binding domain-containing protein</fullName>
    </recommendedName>
</protein>
<evidence type="ECO:0000313" key="3">
    <source>
        <dbReference type="Proteomes" id="UP001252243"/>
    </source>
</evidence>
<dbReference type="SUPFAM" id="SSF52540">
    <property type="entry name" value="P-loop containing nucleoside triphosphate hydrolases"/>
    <property type="match status" value="2"/>
</dbReference>
<comment type="caution">
    <text evidence="2">The sequence shown here is derived from an EMBL/GenBank/DDBJ whole genome shotgun (WGS) entry which is preliminary data.</text>
</comment>
<sequence length="1050" mass="115811">MGFDATPALDGLRGFQRRTVEHVFKRLYLDDQPADRFLVADETGLGKSMVARGVVAKAIERLDRPDSGVDRIDVVYVCSNADLAKQNIGRLNVTGQKDIIESGRLTLLPAELTKLNVPAAPGTRKRVNFISLTPGTSFNVGGATGQARERAVLFRILEQLGVITTERRDDAVELLRAGAGVPGFSWEIKRLTELHPEGFVTSVCDKFRQLATKSGNFAAFETAMSDALTAGTDNVRLRMSAIIGGLRGDLAQAGLDCLEPDLIILDEFQRFRDLLYSPGTAPDDEDPAAELARQFLNYKGAKLILLSATPYKAHTGANEADGDDHAADFRQLLRFLSSERPGYMENLEADLDGRRTQLLKQVPDDALTHRIEDGLKLFMSRTERPQLGKDDMLAVIPMLPTDVRAGDLTSFRSLSALFRATRTGNPMEYWKSVPMFAHFLTDYKVGRMLDGRIHCDREAVDLVLPALATIDADVYRRYGALETDNAKFRAVREHTIGQGWWKLLWMPPSLPYLSPSGAFAEVGTDVTKQLVFSAWNAAPTAITTMLSYEAERQILEGSPLHGENSAEARKRFRGRLRFRVRDGEPQAMSTLALFIPHAALALAGDPLESASLSGSLVPGGAVRDAAAAAGTAMVGGAVVDPASRLGAWASYFSVPGALPAEWKNNAKLVMRELRQLDEYTQQQGKASDGGNTEQEGGSEAGLYLAHVDRMLGAVAGEPSGWEDGLEDLAVNSPANCLYRALRRVVPDDFDGTELWKAAVFAASGLRTLFNRLDATELLDKLYPEGDYWQKVLRYCEAGNLQAVLDEYVFQLRSQQAPGEITTQQLWAMADDIRRSLSLKPAQMLAKYPDGSHEDLRMGVRFAVRYSNAKTDDGDSNRMPDVRRAFNSPFWPFVLASTSVGQEGIDFHWWAHSVIHWNVPGNPVDFEQREGRVHRYLGHAVRKNVAEAHGDEVLKPGVTDPWETLFSVAAADVAAHPEDSSTEFAPHWIHPGNHKIQRRLLDHPLSRDVPRTKQMLAGLAKYRLTLGQARQDDLLGLIKDGAEIKPLNLRP</sequence>
<reference evidence="2 3" key="1">
    <citation type="submission" date="2023-07" db="EMBL/GenBank/DDBJ databases">
        <title>Sorghum-associated microbial communities from plants grown in Nebraska, USA.</title>
        <authorList>
            <person name="Schachtman D."/>
        </authorList>
    </citation>
    <scope>NUCLEOTIDE SEQUENCE [LARGE SCALE GENOMIC DNA]</scope>
    <source>
        <strain evidence="2 3">BE167</strain>
    </source>
</reference>
<accession>A0ABU1UEG4</accession>
<dbReference type="InterPro" id="IPR014001">
    <property type="entry name" value="Helicase_ATP-bd"/>
</dbReference>
<dbReference type="InterPro" id="IPR027417">
    <property type="entry name" value="P-loop_NTPase"/>
</dbReference>
<dbReference type="InterPro" id="IPR001650">
    <property type="entry name" value="Helicase_C-like"/>
</dbReference>
<dbReference type="EMBL" id="JAVDVQ010000012">
    <property type="protein sequence ID" value="MDR7083581.1"/>
    <property type="molecule type" value="Genomic_DNA"/>
</dbReference>
<organism evidence="2 3">
    <name type="scientific">Arthrobacter ginsengisoli</name>
    <dbReference type="NCBI Taxonomy" id="1356565"/>
    <lineage>
        <taxon>Bacteria</taxon>
        <taxon>Bacillati</taxon>
        <taxon>Actinomycetota</taxon>
        <taxon>Actinomycetes</taxon>
        <taxon>Micrococcales</taxon>
        <taxon>Micrococcaceae</taxon>
        <taxon>Arthrobacter</taxon>
    </lineage>
</organism>
<dbReference type="SMART" id="SM00487">
    <property type="entry name" value="DEXDc"/>
    <property type="match status" value="1"/>
</dbReference>
<dbReference type="Gene3D" id="3.40.50.300">
    <property type="entry name" value="P-loop containing nucleotide triphosphate hydrolases"/>
    <property type="match status" value="2"/>
</dbReference>
<feature type="domain" description="Helicase ATP-binding" evidence="1">
    <location>
        <begin position="8"/>
        <end position="333"/>
    </location>
</feature>
<dbReference type="Pfam" id="PF00271">
    <property type="entry name" value="Helicase_C"/>
    <property type="match status" value="1"/>
</dbReference>
<name>A0ABU1UEG4_9MICC</name>
<dbReference type="Proteomes" id="UP001252243">
    <property type="component" value="Unassembled WGS sequence"/>
</dbReference>
<keyword evidence="3" id="KW-1185">Reference proteome</keyword>
<evidence type="ECO:0000313" key="2">
    <source>
        <dbReference type="EMBL" id="MDR7083581.1"/>
    </source>
</evidence>